<feature type="transmembrane region" description="Helical" evidence="6">
    <location>
        <begin position="258"/>
        <end position="280"/>
    </location>
</feature>
<evidence type="ECO:0000256" key="5">
    <source>
        <dbReference type="ARBA" id="ARBA00023136"/>
    </source>
</evidence>
<dbReference type="OMA" id="HFQYAYG"/>
<feature type="transmembrane region" description="Helical" evidence="6">
    <location>
        <begin position="59"/>
        <end position="78"/>
    </location>
</feature>
<dbReference type="AlphaFoldDB" id="A0A1C7LMD0"/>
<evidence type="ECO:0000313" key="9">
    <source>
        <dbReference type="Proteomes" id="UP000092993"/>
    </source>
</evidence>
<evidence type="ECO:0000256" key="1">
    <source>
        <dbReference type="ARBA" id="ARBA00004141"/>
    </source>
</evidence>
<gene>
    <name evidence="8" type="ORF">A0H81_14087</name>
</gene>
<dbReference type="SUPFAM" id="SSF103473">
    <property type="entry name" value="MFS general substrate transporter"/>
    <property type="match status" value="1"/>
</dbReference>
<feature type="transmembrane region" description="Helical" evidence="6">
    <location>
        <begin position="213"/>
        <end position="237"/>
    </location>
</feature>
<protein>
    <recommendedName>
        <fullName evidence="7">Major facilitator superfamily (MFS) profile domain-containing protein</fullName>
    </recommendedName>
</protein>
<dbReference type="Proteomes" id="UP000092993">
    <property type="component" value="Unassembled WGS sequence"/>
</dbReference>
<reference evidence="8 9" key="1">
    <citation type="submission" date="2016-03" db="EMBL/GenBank/DDBJ databases">
        <title>Whole genome sequencing of Grifola frondosa 9006-11.</title>
        <authorList>
            <person name="Min B."/>
            <person name="Park H."/>
            <person name="Kim J.-G."/>
            <person name="Cho H."/>
            <person name="Oh Y.-L."/>
            <person name="Kong W.-S."/>
            <person name="Choi I.-G."/>
        </authorList>
    </citation>
    <scope>NUCLEOTIDE SEQUENCE [LARGE SCALE GENOMIC DNA]</scope>
    <source>
        <strain evidence="8 9">9006-11</strain>
    </source>
</reference>
<feature type="transmembrane region" description="Helical" evidence="6">
    <location>
        <begin position="188"/>
        <end position="207"/>
    </location>
</feature>
<keyword evidence="3 6" id="KW-0812">Transmembrane</keyword>
<keyword evidence="2" id="KW-0813">Transport</keyword>
<keyword evidence="4 6" id="KW-1133">Transmembrane helix</keyword>
<feature type="transmembrane region" description="Helical" evidence="6">
    <location>
        <begin position="84"/>
        <end position="106"/>
    </location>
</feature>
<accession>A0A1C7LMD0</accession>
<feature type="transmembrane region" description="Helical" evidence="6">
    <location>
        <begin position="286"/>
        <end position="310"/>
    </location>
</feature>
<organism evidence="8 9">
    <name type="scientific">Grifola frondosa</name>
    <name type="common">Maitake</name>
    <name type="synonym">Polyporus frondosus</name>
    <dbReference type="NCBI Taxonomy" id="5627"/>
    <lineage>
        <taxon>Eukaryota</taxon>
        <taxon>Fungi</taxon>
        <taxon>Dikarya</taxon>
        <taxon>Basidiomycota</taxon>
        <taxon>Agaricomycotina</taxon>
        <taxon>Agaricomycetes</taxon>
        <taxon>Polyporales</taxon>
        <taxon>Grifolaceae</taxon>
        <taxon>Grifola</taxon>
    </lineage>
</organism>
<evidence type="ECO:0000256" key="3">
    <source>
        <dbReference type="ARBA" id="ARBA00022692"/>
    </source>
</evidence>
<evidence type="ECO:0000313" key="8">
    <source>
        <dbReference type="EMBL" id="OBZ65921.1"/>
    </source>
</evidence>
<keyword evidence="5 6" id="KW-0472">Membrane</keyword>
<sequence>MFLDSFNLSALFAATPALKEAFNLDESESSWVMSAFQLTYASFLLISGRISDVYHPKPAFVSGVCTLGLFSLGAGFVANKIGLIVLRALCGICAALTIPSALALIVQLFPEPREQARAISLFGGVGGIGNVFGAVISALFVQFASYHWVFFFVTILAVPAAAACILLIPPQTKAENARLSTSAKVKKLDLVGVTILTAALILFIFAITSAADAGWASAQVLAPLIISIFMVVGFFIWEARTLPENAAVPPKTWFLPNFAVLFGVSLIPYFWWTTTISIFYPLFQQVYGMSVLMSAVHMIPIGVAALLASFAGPLSRFFSTKLLILFGHILMIVATILLALGDGPDKYWPFVFPGLVLGSAGAMITYSHSSIAIFQTAPASMAGIVGAIYNCGLELSASVGLAIDVSIESSVEERKGGFTRYDGRAATFWWLLAAVAVEALAVIVFYRTHVPAPNSLVVLEGDVKDSAGTISSGSSVSDLEKSGIEA</sequence>
<keyword evidence="9" id="KW-1185">Reference proteome</keyword>
<comment type="subcellular location">
    <subcellularLocation>
        <location evidence="1">Membrane</location>
        <topology evidence="1">Multi-pass membrane protein</topology>
    </subcellularLocation>
</comment>
<dbReference type="EMBL" id="LUGG01000038">
    <property type="protein sequence ID" value="OBZ65921.1"/>
    <property type="molecule type" value="Genomic_DNA"/>
</dbReference>
<feature type="transmembrane region" description="Helical" evidence="6">
    <location>
        <begin position="29"/>
        <end position="47"/>
    </location>
</feature>
<dbReference type="InterPro" id="IPR036259">
    <property type="entry name" value="MFS_trans_sf"/>
</dbReference>
<evidence type="ECO:0000256" key="6">
    <source>
        <dbReference type="SAM" id="Phobius"/>
    </source>
</evidence>
<dbReference type="PANTHER" id="PTHR42718:SF9">
    <property type="entry name" value="MAJOR FACILITATOR SUPERFAMILY MULTIDRUG TRANSPORTER MFSC"/>
    <property type="match status" value="1"/>
</dbReference>
<evidence type="ECO:0000259" key="7">
    <source>
        <dbReference type="PROSITE" id="PS50850"/>
    </source>
</evidence>
<dbReference type="InterPro" id="IPR011701">
    <property type="entry name" value="MFS"/>
</dbReference>
<evidence type="ECO:0000256" key="2">
    <source>
        <dbReference type="ARBA" id="ARBA00022448"/>
    </source>
</evidence>
<dbReference type="InterPro" id="IPR020846">
    <property type="entry name" value="MFS_dom"/>
</dbReference>
<feature type="transmembrane region" description="Helical" evidence="6">
    <location>
        <begin position="427"/>
        <end position="446"/>
    </location>
</feature>
<proteinExistence type="predicted"/>
<evidence type="ECO:0000256" key="4">
    <source>
        <dbReference type="ARBA" id="ARBA00022989"/>
    </source>
</evidence>
<dbReference type="GO" id="GO:0016020">
    <property type="term" value="C:membrane"/>
    <property type="evidence" value="ECO:0007669"/>
    <property type="project" value="UniProtKB-SubCell"/>
</dbReference>
<feature type="transmembrane region" description="Helical" evidence="6">
    <location>
        <begin position="146"/>
        <end position="168"/>
    </location>
</feature>
<dbReference type="PANTHER" id="PTHR42718">
    <property type="entry name" value="MAJOR FACILITATOR SUPERFAMILY MULTIDRUG TRANSPORTER MFSC"/>
    <property type="match status" value="1"/>
</dbReference>
<name>A0A1C7LMD0_GRIFR</name>
<dbReference type="Gene3D" id="1.20.1250.20">
    <property type="entry name" value="MFS general substrate transporter like domains"/>
    <property type="match status" value="2"/>
</dbReference>
<feature type="transmembrane region" description="Helical" evidence="6">
    <location>
        <begin position="347"/>
        <end position="366"/>
    </location>
</feature>
<dbReference type="STRING" id="5627.A0A1C7LMD0"/>
<comment type="caution">
    <text evidence="8">The sequence shown here is derived from an EMBL/GenBank/DDBJ whole genome shotgun (WGS) entry which is preliminary data.</text>
</comment>
<dbReference type="PROSITE" id="PS50850">
    <property type="entry name" value="MFS"/>
    <property type="match status" value="1"/>
</dbReference>
<feature type="domain" description="Major facilitator superfamily (MFS) profile" evidence="7">
    <location>
        <begin position="1"/>
        <end position="451"/>
    </location>
</feature>
<feature type="transmembrane region" description="Helical" evidence="6">
    <location>
        <begin position="118"/>
        <end position="140"/>
    </location>
</feature>
<dbReference type="GO" id="GO:0022857">
    <property type="term" value="F:transmembrane transporter activity"/>
    <property type="evidence" value="ECO:0007669"/>
    <property type="project" value="InterPro"/>
</dbReference>
<dbReference type="OrthoDB" id="440755at2759"/>
<feature type="transmembrane region" description="Helical" evidence="6">
    <location>
        <begin position="322"/>
        <end position="341"/>
    </location>
</feature>
<dbReference type="Pfam" id="PF07690">
    <property type="entry name" value="MFS_1"/>
    <property type="match status" value="1"/>
</dbReference>